<protein>
    <submittedName>
        <fullName evidence="1">Uncharacterized protein</fullName>
    </submittedName>
</protein>
<evidence type="ECO:0000313" key="2">
    <source>
        <dbReference type="Proteomes" id="UP000271464"/>
    </source>
</evidence>
<keyword evidence="2" id="KW-1185">Reference proteome</keyword>
<dbReference type="EMBL" id="UPHM01000066">
    <property type="protein sequence ID" value="VAZ94741.1"/>
    <property type="molecule type" value="Genomic_DNA"/>
</dbReference>
<proteinExistence type="predicted"/>
<evidence type="ECO:0000313" key="1">
    <source>
        <dbReference type="EMBL" id="VAZ94741.1"/>
    </source>
</evidence>
<comment type="caution">
    <text evidence="1">The sequence shown here is derived from an EMBL/GenBank/DDBJ whole genome shotgun (WGS) entry which is preliminary data.</text>
</comment>
<name>A0ABY6RJ93_9MYCO</name>
<dbReference type="Proteomes" id="UP000271464">
    <property type="component" value="Unassembled WGS sequence"/>
</dbReference>
<sequence>MRFLEDRCSERVATPPRAVYAVARAVCTIGRSSLASPQEPARLDLLNGSDYSMIQATYDLARMTGDIRLHRSGDYDLNRSEDGCGPMQ</sequence>
<accession>A0ABY6RJ93</accession>
<organism evidence="1 2">
    <name type="scientific">Mycobacterium persicum</name>
    <dbReference type="NCBI Taxonomy" id="1487726"/>
    <lineage>
        <taxon>Bacteria</taxon>
        <taxon>Bacillati</taxon>
        <taxon>Actinomycetota</taxon>
        <taxon>Actinomycetes</taxon>
        <taxon>Mycobacteriales</taxon>
        <taxon>Mycobacteriaceae</taxon>
        <taxon>Mycobacterium</taxon>
    </lineage>
</organism>
<reference evidence="1 2" key="1">
    <citation type="submission" date="2018-09" db="EMBL/GenBank/DDBJ databases">
        <authorList>
            <person name="Tagini F."/>
        </authorList>
    </citation>
    <scope>NUCLEOTIDE SEQUENCE [LARGE SCALE GENOMIC DNA]</scope>
    <source>
        <strain evidence="1 2">MK4</strain>
    </source>
</reference>
<gene>
    <name evidence="1" type="ORF">LAUMK4_02900</name>
</gene>